<dbReference type="Gene3D" id="3.90.176.10">
    <property type="entry name" value="Toxin ADP-ribosyltransferase, Chain A, domain 1"/>
    <property type="match status" value="1"/>
</dbReference>
<dbReference type="SUPFAM" id="SSF56399">
    <property type="entry name" value="ADP-ribosylation"/>
    <property type="match status" value="1"/>
</dbReference>
<gene>
    <name evidence="2" type="ORF">C7391_1034</name>
</gene>
<dbReference type="InterPro" id="IPR003540">
    <property type="entry name" value="ADP-ribosyltransferase"/>
</dbReference>
<protein>
    <submittedName>
        <fullName evidence="2">ADP-ribosyltransferase exoenzyme</fullName>
    </submittedName>
</protein>
<dbReference type="GO" id="GO:0016740">
    <property type="term" value="F:transferase activity"/>
    <property type="evidence" value="ECO:0007669"/>
    <property type="project" value="UniProtKB-KW"/>
</dbReference>
<dbReference type="EMBL" id="SNYS01000008">
    <property type="protein sequence ID" value="TDQ68836.1"/>
    <property type="molecule type" value="Genomic_DNA"/>
</dbReference>
<reference evidence="2 3" key="1">
    <citation type="submission" date="2019-03" db="EMBL/GenBank/DDBJ databases">
        <title>Genomic Encyclopedia of Type Strains, Phase IV (KMG-IV): sequencing the most valuable type-strain genomes for metagenomic binning, comparative biology and taxonomic classification.</title>
        <authorList>
            <person name="Goeker M."/>
        </authorList>
    </citation>
    <scope>NUCLEOTIDE SEQUENCE [LARGE SCALE GENOMIC DNA]</scope>
    <source>
        <strain evidence="2 3">DSM 13328</strain>
    </source>
</reference>
<accession>A0A484F4T4</accession>
<dbReference type="RefSeq" id="WP_133517484.1">
    <property type="nucleotide sequence ID" value="NZ_JAHDUW010000003.1"/>
</dbReference>
<sequence>MKIISSSFVPYYLRSDLTVTEIEAIGSYQDLYPNNIQKTDWEFTIPSHWRNKSWCYAINSYCRFPEFSKILNEKERQSIEQKIRSIDSAIQKSRIENDYFIFKGFYETEKFNTKIFGSNYADKAFGSFSLRMDQALKYTNPVKPILFQLFLETGSNALFMDFTECEILMPRFSSYNIKNISVQTVKTLSLNTDVTICSIEEVK</sequence>
<keyword evidence="3" id="KW-1185">Reference proteome</keyword>
<evidence type="ECO:0000259" key="1">
    <source>
        <dbReference type="Pfam" id="PF03496"/>
    </source>
</evidence>
<dbReference type="Proteomes" id="UP000294855">
    <property type="component" value="Unassembled WGS sequence"/>
</dbReference>
<dbReference type="GO" id="GO:0005576">
    <property type="term" value="C:extracellular region"/>
    <property type="evidence" value="ECO:0007669"/>
    <property type="project" value="InterPro"/>
</dbReference>
<proteinExistence type="predicted"/>
<dbReference type="Pfam" id="PF03496">
    <property type="entry name" value="ADPrib_exo_Tox"/>
    <property type="match status" value="1"/>
</dbReference>
<dbReference type="PROSITE" id="PS51996">
    <property type="entry name" value="TR_MART"/>
    <property type="match status" value="1"/>
</dbReference>
<evidence type="ECO:0000313" key="3">
    <source>
        <dbReference type="Proteomes" id="UP000294855"/>
    </source>
</evidence>
<keyword evidence="2" id="KW-0808">Transferase</keyword>
<name>A0A484F4T4_9EURY</name>
<feature type="domain" description="ADP ribosyltransferase" evidence="1">
    <location>
        <begin position="57"/>
        <end position="186"/>
    </location>
</feature>
<evidence type="ECO:0000313" key="2">
    <source>
        <dbReference type="EMBL" id="TDQ68836.1"/>
    </source>
</evidence>
<organism evidence="2 3">
    <name type="scientific">Methanimicrococcus blatticola</name>
    <dbReference type="NCBI Taxonomy" id="91560"/>
    <lineage>
        <taxon>Archaea</taxon>
        <taxon>Methanobacteriati</taxon>
        <taxon>Methanobacteriota</taxon>
        <taxon>Stenosarchaea group</taxon>
        <taxon>Methanomicrobia</taxon>
        <taxon>Methanosarcinales</taxon>
        <taxon>Methanosarcinaceae</taxon>
        <taxon>Methanimicrococcus</taxon>
    </lineage>
</organism>
<comment type="caution">
    <text evidence="2">The sequence shown here is derived from an EMBL/GenBank/DDBJ whole genome shotgun (WGS) entry which is preliminary data.</text>
</comment>
<dbReference type="AlphaFoldDB" id="A0A484F4T4"/>